<feature type="region of interest" description="Disordered" evidence="1">
    <location>
        <begin position="123"/>
        <end position="162"/>
    </location>
</feature>
<evidence type="ECO:0000313" key="2">
    <source>
        <dbReference type="EMBL" id="MED6134304.1"/>
    </source>
</evidence>
<comment type="caution">
    <text evidence="2">The sequence shown here is derived from an EMBL/GenBank/DDBJ whole genome shotgun (WGS) entry which is preliminary data.</text>
</comment>
<reference evidence="2 3" key="1">
    <citation type="journal article" date="2023" name="Plants (Basel)">
        <title>Bridging the Gap: Combining Genomics and Transcriptomics Approaches to Understand Stylosanthes scabra, an Orphan Legume from the Brazilian Caatinga.</title>
        <authorList>
            <person name="Ferreira-Neto J.R.C."/>
            <person name="da Silva M.D."/>
            <person name="Binneck E."/>
            <person name="de Melo N.F."/>
            <person name="da Silva R.H."/>
            <person name="de Melo A.L.T.M."/>
            <person name="Pandolfi V."/>
            <person name="Bustamante F.O."/>
            <person name="Brasileiro-Vidal A.C."/>
            <person name="Benko-Iseppon A.M."/>
        </authorList>
    </citation>
    <scope>NUCLEOTIDE SEQUENCE [LARGE SCALE GENOMIC DNA]</scope>
    <source>
        <tissue evidence="2">Leaves</tissue>
    </source>
</reference>
<protein>
    <submittedName>
        <fullName evidence="2">Uncharacterized protein</fullName>
    </submittedName>
</protein>
<evidence type="ECO:0000256" key="1">
    <source>
        <dbReference type="SAM" id="MobiDB-lite"/>
    </source>
</evidence>
<dbReference type="EMBL" id="JASCZI010060588">
    <property type="protein sequence ID" value="MED6134304.1"/>
    <property type="molecule type" value="Genomic_DNA"/>
</dbReference>
<feature type="region of interest" description="Disordered" evidence="1">
    <location>
        <begin position="1"/>
        <end position="41"/>
    </location>
</feature>
<sequence length="162" mass="17204">MLVSYACRRGAGRPRRGGRAGRGRGERGDTAPAQQTQGGASTSQLAFLDGLHSSGFQQLIDDLMHEGGSGYRPDTQFNSSLVHLDLNKPMSSLSHLFMALGGTPPSASHVPGASWDVPFMEPARLPTPPVSPASAEHPDEPAAPGRARRAPRRRGCDTRGHM</sequence>
<feature type="compositionally biased region" description="Polar residues" evidence="1">
    <location>
        <begin position="32"/>
        <end position="41"/>
    </location>
</feature>
<evidence type="ECO:0000313" key="3">
    <source>
        <dbReference type="Proteomes" id="UP001341840"/>
    </source>
</evidence>
<name>A0ABU6SDD7_9FABA</name>
<keyword evidence="3" id="KW-1185">Reference proteome</keyword>
<gene>
    <name evidence="2" type="ORF">PIB30_035866</name>
</gene>
<accession>A0ABU6SDD7</accession>
<feature type="compositionally biased region" description="Basic residues" evidence="1">
    <location>
        <begin position="10"/>
        <end position="22"/>
    </location>
</feature>
<dbReference type="Proteomes" id="UP001341840">
    <property type="component" value="Unassembled WGS sequence"/>
</dbReference>
<organism evidence="2 3">
    <name type="scientific">Stylosanthes scabra</name>
    <dbReference type="NCBI Taxonomy" id="79078"/>
    <lineage>
        <taxon>Eukaryota</taxon>
        <taxon>Viridiplantae</taxon>
        <taxon>Streptophyta</taxon>
        <taxon>Embryophyta</taxon>
        <taxon>Tracheophyta</taxon>
        <taxon>Spermatophyta</taxon>
        <taxon>Magnoliopsida</taxon>
        <taxon>eudicotyledons</taxon>
        <taxon>Gunneridae</taxon>
        <taxon>Pentapetalae</taxon>
        <taxon>rosids</taxon>
        <taxon>fabids</taxon>
        <taxon>Fabales</taxon>
        <taxon>Fabaceae</taxon>
        <taxon>Papilionoideae</taxon>
        <taxon>50 kb inversion clade</taxon>
        <taxon>dalbergioids sensu lato</taxon>
        <taxon>Dalbergieae</taxon>
        <taxon>Pterocarpus clade</taxon>
        <taxon>Stylosanthes</taxon>
    </lineage>
</organism>
<proteinExistence type="predicted"/>